<dbReference type="InterPro" id="IPR036728">
    <property type="entry name" value="PBP_GOBP_sf"/>
</dbReference>
<sequence length="179" mass="20186">MIILDEPQLNCLMVRDTMMLKLVVVMCLTMTVMVDSSQTVMKSMTKNFLKAYEVCAKEYSLKEGTAGILIGFWKDDFSTTSRDVGCAILCLSTKLDLIDPEGKLHHGKATEFAMQHGSGEEMAKKLVEILHNCEQTVTPNEDKCMRALDIAMCFKKELHTLGWAPDPELLFEELIAEMR</sequence>
<protein>
    <recommendedName>
        <fullName evidence="5">Pheromone binding protein 2</fullName>
    </recommendedName>
</protein>
<evidence type="ECO:0008006" key="5">
    <source>
        <dbReference type="Google" id="ProtNLM"/>
    </source>
</evidence>
<dbReference type="CDD" id="cd23992">
    <property type="entry name" value="PBP_GOBP"/>
    <property type="match status" value="1"/>
</dbReference>
<dbReference type="InterPro" id="IPR006072">
    <property type="entry name" value="Odorant/phero-bd_Lep"/>
</dbReference>
<gene>
    <name evidence="3" type="ORF">CHILSU_LOCUS4300</name>
</gene>
<proteinExistence type="inferred from homology"/>
<evidence type="ECO:0000313" key="3">
    <source>
        <dbReference type="EMBL" id="CAH0401086.1"/>
    </source>
</evidence>
<dbReference type="Proteomes" id="UP001153292">
    <property type="component" value="Chromosome 19"/>
</dbReference>
<dbReference type="Pfam" id="PF01395">
    <property type="entry name" value="PBP_GOBP"/>
    <property type="match status" value="1"/>
</dbReference>
<reference evidence="3" key="1">
    <citation type="submission" date="2021-12" db="EMBL/GenBank/DDBJ databases">
        <authorList>
            <person name="King R."/>
        </authorList>
    </citation>
    <scope>NUCLEOTIDE SEQUENCE</scope>
</reference>
<dbReference type="SMART" id="SM00708">
    <property type="entry name" value="PhBP"/>
    <property type="match status" value="1"/>
</dbReference>
<evidence type="ECO:0000256" key="1">
    <source>
        <dbReference type="ARBA" id="ARBA00008098"/>
    </source>
</evidence>
<keyword evidence="2" id="KW-0813">Transport</keyword>
<dbReference type="PIRSF" id="PIRSF015604">
    <property type="entry name" value="Odorant/phero_bd"/>
    <property type="match status" value="1"/>
</dbReference>
<accession>A0ABN8B1I1</accession>
<organism evidence="3 4">
    <name type="scientific">Chilo suppressalis</name>
    <name type="common">Asiatic rice borer moth</name>
    <dbReference type="NCBI Taxonomy" id="168631"/>
    <lineage>
        <taxon>Eukaryota</taxon>
        <taxon>Metazoa</taxon>
        <taxon>Ecdysozoa</taxon>
        <taxon>Arthropoda</taxon>
        <taxon>Hexapoda</taxon>
        <taxon>Insecta</taxon>
        <taxon>Pterygota</taxon>
        <taxon>Neoptera</taxon>
        <taxon>Endopterygota</taxon>
        <taxon>Lepidoptera</taxon>
        <taxon>Glossata</taxon>
        <taxon>Ditrysia</taxon>
        <taxon>Pyraloidea</taxon>
        <taxon>Crambidae</taxon>
        <taxon>Crambinae</taxon>
        <taxon>Chilo</taxon>
    </lineage>
</organism>
<evidence type="ECO:0000313" key="4">
    <source>
        <dbReference type="Proteomes" id="UP001153292"/>
    </source>
</evidence>
<dbReference type="PRINTS" id="PR00484">
    <property type="entry name" value="PBPGOBP"/>
</dbReference>
<dbReference type="EMBL" id="OU963912">
    <property type="protein sequence ID" value="CAH0401086.1"/>
    <property type="molecule type" value="Genomic_DNA"/>
</dbReference>
<evidence type="ECO:0000256" key="2">
    <source>
        <dbReference type="ARBA" id="ARBA00022448"/>
    </source>
</evidence>
<dbReference type="Gene3D" id="1.10.238.20">
    <property type="entry name" value="Pheromone/general odorant binding protein domain"/>
    <property type="match status" value="1"/>
</dbReference>
<dbReference type="SUPFAM" id="SSF47565">
    <property type="entry name" value="Insect pheromone/odorant-binding proteins"/>
    <property type="match status" value="1"/>
</dbReference>
<name>A0ABN8B1I1_CHISP</name>
<keyword evidence="4" id="KW-1185">Reference proteome</keyword>
<comment type="similarity">
    <text evidence="1">Belongs to the PBP/GOBP family.</text>
</comment>
<dbReference type="InterPro" id="IPR006170">
    <property type="entry name" value="PBP/GOBP"/>
</dbReference>